<evidence type="ECO:0000313" key="2">
    <source>
        <dbReference type="Proteomes" id="UP000261540"/>
    </source>
</evidence>
<organism evidence="1 2">
    <name type="scientific">Paramormyrops kingsleyae</name>
    <dbReference type="NCBI Taxonomy" id="1676925"/>
    <lineage>
        <taxon>Eukaryota</taxon>
        <taxon>Metazoa</taxon>
        <taxon>Chordata</taxon>
        <taxon>Craniata</taxon>
        <taxon>Vertebrata</taxon>
        <taxon>Euteleostomi</taxon>
        <taxon>Actinopterygii</taxon>
        <taxon>Neopterygii</taxon>
        <taxon>Teleostei</taxon>
        <taxon>Osteoglossocephala</taxon>
        <taxon>Osteoglossomorpha</taxon>
        <taxon>Osteoglossiformes</taxon>
        <taxon>Mormyridae</taxon>
        <taxon>Paramormyrops</taxon>
    </lineage>
</organism>
<sequence>MSAAAVVEGSCIFATQAIHMHSGCGKAHLRQAVCHRLQNDAYTFTDKGQFEDASSPNLDRKIQTGSVQ</sequence>
<name>A0A3B3RI61_9TELE</name>
<proteinExistence type="predicted"/>
<accession>A0A3B3RI61</accession>
<reference evidence="1" key="2">
    <citation type="submission" date="2025-09" db="UniProtKB">
        <authorList>
            <consortium name="Ensembl"/>
        </authorList>
    </citation>
    <scope>IDENTIFICATION</scope>
</reference>
<dbReference type="Ensembl" id="ENSPKIT00000041876.1">
    <property type="protein sequence ID" value="ENSPKIP00000017366.1"/>
    <property type="gene ID" value="ENSPKIG00000003309.1"/>
</dbReference>
<dbReference type="AlphaFoldDB" id="A0A3B3RI61"/>
<protein>
    <submittedName>
        <fullName evidence="1">Uncharacterized protein</fullName>
    </submittedName>
</protein>
<evidence type="ECO:0000313" key="1">
    <source>
        <dbReference type="Ensembl" id="ENSPKIP00000017366.1"/>
    </source>
</evidence>
<keyword evidence="2" id="KW-1185">Reference proteome</keyword>
<dbReference type="Proteomes" id="UP000261540">
    <property type="component" value="Unplaced"/>
</dbReference>
<reference evidence="1" key="1">
    <citation type="submission" date="2025-08" db="UniProtKB">
        <authorList>
            <consortium name="Ensembl"/>
        </authorList>
    </citation>
    <scope>IDENTIFICATION</scope>
</reference>